<dbReference type="OrthoDB" id="1863847at2"/>
<feature type="region of interest" description="Disordered" evidence="1">
    <location>
        <begin position="46"/>
        <end position="73"/>
    </location>
</feature>
<evidence type="ECO:0000256" key="1">
    <source>
        <dbReference type="SAM" id="MobiDB-lite"/>
    </source>
</evidence>
<name>A0A078KMP0_9FIRM</name>
<keyword evidence="3" id="KW-1185">Reference proteome</keyword>
<dbReference type="Proteomes" id="UP000032431">
    <property type="component" value="Chromosome I"/>
</dbReference>
<evidence type="ECO:0000313" key="3">
    <source>
        <dbReference type="Proteomes" id="UP000032431"/>
    </source>
</evidence>
<dbReference type="EMBL" id="LM995447">
    <property type="protein sequence ID" value="CDZ23723.1"/>
    <property type="molecule type" value="Genomic_DNA"/>
</dbReference>
<feature type="region of interest" description="Disordered" evidence="1">
    <location>
        <begin position="1"/>
        <end position="21"/>
    </location>
</feature>
<dbReference type="HOGENOM" id="CLU_1406570_0_0_9"/>
<gene>
    <name evidence="2" type="ORF">CCDG5_0592</name>
</gene>
<organism evidence="2 3">
    <name type="scientific">[Clostridium] cellulosi</name>
    <dbReference type="NCBI Taxonomy" id="29343"/>
    <lineage>
        <taxon>Bacteria</taxon>
        <taxon>Bacillati</taxon>
        <taxon>Bacillota</taxon>
        <taxon>Clostridia</taxon>
        <taxon>Eubacteriales</taxon>
        <taxon>Oscillospiraceae</taxon>
        <taxon>Oscillospiraceae incertae sedis</taxon>
    </lineage>
</organism>
<dbReference type="KEGG" id="ccel:CCDG5_0592"/>
<dbReference type="AlphaFoldDB" id="A0A078KMP0"/>
<dbReference type="PATRIC" id="fig|29343.3.peg.613"/>
<dbReference type="STRING" id="29343.CCDG5_0592"/>
<sequence length="193" mass="21953">MINQSSNFGRGNPLGSSQMDMNLAGTQMSNMPLSSTSPMSNIRMETEQKSNVPMSSQQSMTKSEKKTPQTVVSQATEDAMTYRALYPEIYYKLQPYISAACDIMDSYGITMPTQKQLDDMTDGIYEEFVRTYPDMAEYMSEQSTRNNPNDPPPFSGGFRRFRPGFRFRRRGLGRDFISALLLAELLGRGRFFF</sequence>
<protein>
    <submittedName>
        <fullName evidence="2">Uncharacterized protein</fullName>
    </submittedName>
</protein>
<feature type="compositionally biased region" description="Polar residues" evidence="1">
    <location>
        <begin position="49"/>
        <end position="61"/>
    </location>
</feature>
<reference evidence="3" key="1">
    <citation type="submission" date="2014-07" db="EMBL/GenBank/DDBJ databases">
        <authorList>
            <person name="Wibberg D."/>
        </authorList>
    </citation>
    <scope>NUCLEOTIDE SEQUENCE [LARGE SCALE GENOMIC DNA]</scope>
    <source>
        <strain evidence="3">DG5</strain>
    </source>
</reference>
<accession>A0A078KMP0</accession>
<evidence type="ECO:0000313" key="2">
    <source>
        <dbReference type="EMBL" id="CDZ23723.1"/>
    </source>
</evidence>
<proteinExistence type="predicted"/>